<keyword evidence="8" id="KW-0964">Secreted</keyword>
<keyword evidence="9" id="KW-0732">Signal</keyword>
<keyword evidence="12" id="KW-0325">Glycoprotein</keyword>
<evidence type="ECO:0000256" key="16">
    <source>
        <dbReference type="ARBA" id="ARBA00037649"/>
    </source>
</evidence>
<keyword evidence="13" id="KW-0119">Carbohydrate metabolism</keyword>
<dbReference type="Gene3D" id="3.20.20.80">
    <property type="entry name" value="Glycosidases"/>
    <property type="match status" value="1"/>
</dbReference>
<feature type="compositionally biased region" description="Polar residues" evidence="20">
    <location>
        <begin position="112"/>
        <end position="124"/>
    </location>
</feature>
<feature type="region of interest" description="Disordered" evidence="20">
    <location>
        <begin position="428"/>
        <end position="481"/>
    </location>
</feature>
<dbReference type="InterPro" id="IPR050732">
    <property type="entry name" value="Beta-glucan_modifiers"/>
</dbReference>
<dbReference type="GO" id="GO:0071555">
    <property type="term" value="P:cell wall organization"/>
    <property type="evidence" value="ECO:0007669"/>
    <property type="project" value="UniProtKB-KW"/>
</dbReference>
<comment type="subcellular location">
    <subcellularLocation>
        <location evidence="3">Cell membrane</location>
        <topology evidence="3">Single-pass type II membrane protein</topology>
    </subcellularLocation>
    <subcellularLocation>
        <location evidence="2">Secreted</location>
        <location evidence="2">Cell wall</location>
    </subcellularLocation>
</comment>
<evidence type="ECO:0000256" key="1">
    <source>
        <dbReference type="ARBA" id="ARBA00000382"/>
    </source>
</evidence>
<evidence type="ECO:0000256" key="4">
    <source>
        <dbReference type="ARBA" id="ARBA00008773"/>
    </source>
</evidence>
<dbReference type="OrthoDB" id="77201at2759"/>
<evidence type="ECO:0000256" key="13">
    <source>
        <dbReference type="ARBA" id="ARBA00023277"/>
    </source>
</evidence>
<feature type="compositionally biased region" description="Low complexity" evidence="20">
    <location>
        <begin position="301"/>
        <end position="315"/>
    </location>
</feature>
<protein>
    <recommendedName>
        <fullName evidence="5">glucan endo-1,3-beta-D-glucosidase</fullName>
        <ecNumber evidence="5">3.2.1.39</ecNumber>
    </recommendedName>
    <alternativeName>
        <fullName evidence="18">Endo-1,3-beta-glucanase btgC</fullName>
    </alternativeName>
    <alternativeName>
        <fullName evidence="17">Laminarinase btgC</fullName>
    </alternativeName>
</protein>
<evidence type="ECO:0000256" key="18">
    <source>
        <dbReference type="ARBA" id="ARBA00043078"/>
    </source>
</evidence>
<keyword evidence="15" id="KW-0624">Polysaccharide degradation</keyword>
<keyword evidence="23" id="KW-1185">Reference proteome</keyword>
<dbReference type="EC" id="3.2.1.39" evidence="5"/>
<evidence type="ECO:0000256" key="15">
    <source>
        <dbReference type="ARBA" id="ARBA00023326"/>
    </source>
</evidence>
<keyword evidence="11 21" id="KW-0472">Membrane</keyword>
<evidence type="ECO:0000256" key="7">
    <source>
        <dbReference type="ARBA" id="ARBA00022512"/>
    </source>
</evidence>
<feature type="compositionally biased region" description="Polar residues" evidence="20">
    <location>
        <begin position="251"/>
        <end position="300"/>
    </location>
</feature>
<evidence type="ECO:0000256" key="3">
    <source>
        <dbReference type="ARBA" id="ARBA00004401"/>
    </source>
</evidence>
<feature type="compositionally biased region" description="Basic and acidic residues" evidence="20">
    <location>
        <begin position="221"/>
        <end position="233"/>
    </location>
</feature>
<evidence type="ECO:0000256" key="21">
    <source>
        <dbReference type="SAM" id="Phobius"/>
    </source>
</evidence>
<feature type="region of interest" description="Disordered" evidence="20">
    <location>
        <begin position="346"/>
        <end position="405"/>
    </location>
</feature>
<dbReference type="InterPro" id="IPR000490">
    <property type="entry name" value="Glyco_hydro_17"/>
</dbReference>
<evidence type="ECO:0000256" key="12">
    <source>
        <dbReference type="ARBA" id="ARBA00023180"/>
    </source>
</evidence>
<evidence type="ECO:0000256" key="2">
    <source>
        <dbReference type="ARBA" id="ARBA00004191"/>
    </source>
</evidence>
<keyword evidence="21" id="KW-0812">Transmembrane</keyword>
<keyword evidence="21" id="KW-1133">Transmembrane helix</keyword>
<dbReference type="AlphaFoldDB" id="A0A9P5S424"/>
<keyword evidence="14" id="KW-0961">Cell wall biogenesis/degradation</keyword>
<dbReference type="GO" id="GO:0009277">
    <property type="term" value="C:fungal-type cell wall"/>
    <property type="evidence" value="ECO:0007669"/>
    <property type="project" value="TreeGrafter"/>
</dbReference>
<dbReference type="Pfam" id="PF00332">
    <property type="entry name" value="Glyco_hydro_17"/>
    <property type="match status" value="1"/>
</dbReference>
<reference evidence="22" key="1">
    <citation type="journal article" date="2020" name="Fungal Divers.">
        <title>Resolving the Mortierellaceae phylogeny through synthesis of multi-gene phylogenetics and phylogenomics.</title>
        <authorList>
            <person name="Vandepol N."/>
            <person name="Liber J."/>
            <person name="Desiro A."/>
            <person name="Na H."/>
            <person name="Kennedy M."/>
            <person name="Barry K."/>
            <person name="Grigoriev I.V."/>
            <person name="Miller A.N."/>
            <person name="O'Donnell K."/>
            <person name="Stajich J.E."/>
            <person name="Bonito G."/>
        </authorList>
    </citation>
    <scope>NUCLEOTIDE SEQUENCE</scope>
    <source>
        <strain evidence="22">NRRL 6426</strain>
    </source>
</reference>
<accession>A0A9P5S424</accession>
<dbReference type="GO" id="GO:0005886">
    <property type="term" value="C:plasma membrane"/>
    <property type="evidence" value="ECO:0007669"/>
    <property type="project" value="UniProtKB-SubCell"/>
</dbReference>
<dbReference type="GO" id="GO:0000272">
    <property type="term" value="P:polysaccharide catabolic process"/>
    <property type="evidence" value="ECO:0007669"/>
    <property type="project" value="UniProtKB-KW"/>
</dbReference>
<evidence type="ECO:0000256" key="11">
    <source>
        <dbReference type="ARBA" id="ARBA00023136"/>
    </source>
</evidence>
<dbReference type="SUPFAM" id="SSF51445">
    <property type="entry name" value="(Trans)glycosidases"/>
    <property type="match status" value="1"/>
</dbReference>
<evidence type="ECO:0000256" key="6">
    <source>
        <dbReference type="ARBA" id="ARBA00022475"/>
    </source>
</evidence>
<evidence type="ECO:0000256" key="17">
    <source>
        <dbReference type="ARBA" id="ARBA00042373"/>
    </source>
</evidence>
<keyword evidence="6" id="KW-1003">Cell membrane</keyword>
<comment type="similarity">
    <text evidence="4 19">Belongs to the glycosyl hydrolase 17 family.</text>
</comment>
<dbReference type="GO" id="GO:0005576">
    <property type="term" value="C:extracellular region"/>
    <property type="evidence" value="ECO:0007669"/>
    <property type="project" value="TreeGrafter"/>
</dbReference>
<dbReference type="InterPro" id="IPR017853">
    <property type="entry name" value="GH"/>
</dbReference>
<gene>
    <name evidence="22" type="ORF">BG015_004812</name>
</gene>
<evidence type="ECO:0000313" key="23">
    <source>
        <dbReference type="Proteomes" id="UP000748756"/>
    </source>
</evidence>
<evidence type="ECO:0000313" key="22">
    <source>
        <dbReference type="EMBL" id="KAF9152718.1"/>
    </source>
</evidence>
<sequence length="903" mass="97776">MDPTNNNSSSRSSHDGPRYMNPTRSPTPQQQAQKHHKNSTSPSELSVAIFPTQSASIDDAPATSTASSSPNSPFSSTQNPWSPDPALQNASSSSSASARLSPMSPFAHPLDSTRSYATNQNNHPSPLYRSGSFQRPLPGRFGSGMPMTPGEEKMVFDKGLLFSSHHRPSTRSDPTNEVFSEPLPELPSMVVDRASSDPEMATITTAGERYTGETISNSHHQSSDTDISEREIRSTPIHMPVIHHPSPTMPAASTRSPSQRSFTPRTPSPNPSTLIVQQPYSALTSTSSLHRPLGDSNNNFASSNSMPYSAPSSLRPDSVVSFPDSSPLMAPNVLAAVDARLRESNRQKILASSQSSASSLTRPVHPHQQHFGNSQGSNSGSNASSSSSSAGPVSEATSPSVSPSVITHHDVLQSSELILSREQLFDALNGDDDDDEEDDEQLAHPKPGFARNQQRRGTSPSRSSLSRSSASSYRSGSGIELNTKIQKPVPAKFAASNIESGRGHNGKEREWISAAMVTEGAADSKERCSTLDSTADLPSTYPQTSSWLESKRRTSRKWRRTCCAVGILVFVGIIAGIAIGFVSRKNKIDGLAPPTSVDPEKPTTVPVITQFLPNPNLHKSFYGLDYNPAKTIMPWCGAGIQDVINDINVISQLTNRVRLYGMDCGQADLTFQAINLLNLNTTMKVVLTVWVDNNATTYQRQYDTLFRVLDTYGTNMVQGISVGNEAIFRGDVTLADLGARMATVKNEIKKRYNANIPIFTSEIGNNLNSTLADLSDELSGNLHPFFAGVAVETAAQWTFSQYNITIEDNPTPSRLKGTISEVGWPSAPASAVNKPSAVPGVANLQTMVDTFICQANAAKVPYYWFEYKDEPWKNDPKVPVEPNWGLFDKSGNLKIKIPDCPAP</sequence>
<proteinExistence type="inferred from homology"/>
<comment type="catalytic activity">
    <reaction evidence="1">
        <text>Hydrolysis of (1-&gt;3)-beta-D-glucosidic linkages in (1-&gt;3)-beta-D-glucans.</text>
        <dbReference type="EC" id="3.2.1.39"/>
    </reaction>
</comment>
<evidence type="ECO:0000256" key="9">
    <source>
        <dbReference type="ARBA" id="ARBA00022729"/>
    </source>
</evidence>
<feature type="compositionally biased region" description="Polar residues" evidence="20">
    <location>
        <begin position="1"/>
        <end position="11"/>
    </location>
</feature>
<evidence type="ECO:0000256" key="14">
    <source>
        <dbReference type="ARBA" id="ARBA00023316"/>
    </source>
</evidence>
<feature type="compositionally biased region" description="Low complexity" evidence="20">
    <location>
        <begin position="54"/>
        <end position="77"/>
    </location>
</feature>
<evidence type="ECO:0000256" key="20">
    <source>
        <dbReference type="SAM" id="MobiDB-lite"/>
    </source>
</evidence>
<feature type="compositionally biased region" description="Polar residues" evidence="20">
    <location>
        <begin position="22"/>
        <end position="32"/>
    </location>
</feature>
<feature type="compositionally biased region" description="Acidic residues" evidence="20">
    <location>
        <begin position="429"/>
        <end position="440"/>
    </location>
</feature>
<comment type="function">
    <text evidence="16">Glucanases play a role in cell expansion during growth, in cell-cell fusion during mating, and in spore release during sporulation. This enzyme may be involved in beta-glucan degradation. Active on laminarin and lichenan.</text>
</comment>
<comment type="caution">
    <text evidence="22">The sequence shown here is derived from an EMBL/GenBank/DDBJ whole genome shotgun (WGS) entry which is preliminary data.</text>
</comment>
<name>A0A9P5S424_9FUNG</name>
<keyword evidence="10" id="KW-0378">Hydrolase</keyword>
<evidence type="ECO:0000256" key="10">
    <source>
        <dbReference type="ARBA" id="ARBA00022801"/>
    </source>
</evidence>
<evidence type="ECO:0000256" key="19">
    <source>
        <dbReference type="RuleBase" id="RU004335"/>
    </source>
</evidence>
<feature type="transmembrane region" description="Helical" evidence="21">
    <location>
        <begin position="561"/>
        <end position="582"/>
    </location>
</feature>
<dbReference type="GO" id="GO:0009986">
    <property type="term" value="C:cell surface"/>
    <property type="evidence" value="ECO:0007669"/>
    <property type="project" value="TreeGrafter"/>
</dbReference>
<evidence type="ECO:0000256" key="5">
    <source>
        <dbReference type="ARBA" id="ARBA00012780"/>
    </source>
</evidence>
<feature type="compositionally biased region" description="Polar residues" evidence="20">
    <location>
        <begin position="395"/>
        <end position="405"/>
    </location>
</feature>
<dbReference type="PANTHER" id="PTHR16631">
    <property type="entry name" value="GLUCAN 1,3-BETA-GLUCOSIDASE"/>
    <property type="match status" value="1"/>
</dbReference>
<keyword evidence="7" id="KW-0134">Cell wall</keyword>
<feature type="compositionally biased region" description="Low complexity" evidence="20">
    <location>
        <begin position="372"/>
        <end position="391"/>
    </location>
</feature>
<feature type="compositionally biased region" description="Low complexity" evidence="20">
    <location>
        <begin position="455"/>
        <end position="478"/>
    </location>
</feature>
<dbReference type="GO" id="GO:0042973">
    <property type="term" value="F:glucan endo-1,3-beta-D-glucosidase activity"/>
    <property type="evidence" value="ECO:0007669"/>
    <property type="project" value="UniProtKB-EC"/>
</dbReference>
<dbReference type="EMBL" id="JAAAUQ010000224">
    <property type="protein sequence ID" value="KAF9152718.1"/>
    <property type="molecule type" value="Genomic_DNA"/>
</dbReference>
<organism evidence="22 23">
    <name type="scientific">Linnemannia schmuckeri</name>
    <dbReference type="NCBI Taxonomy" id="64567"/>
    <lineage>
        <taxon>Eukaryota</taxon>
        <taxon>Fungi</taxon>
        <taxon>Fungi incertae sedis</taxon>
        <taxon>Mucoromycota</taxon>
        <taxon>Mortierellomycotina</taxon>
        <taxon>Mortierellomycetes</taxon>
        <taxon>Mortierellales</taxon>
        <taxon>Mortierellaceae</taxon>
        <taxon>Linnemannia</taxon>
    </lineage>
</organism>
<dbReference type="Proteomes" id="UP000748756">
    <property type="component" value="Unassembled WGS sequence"/>
</dbReference>
<feature type="region of interest" description="Disordered" evidence="20">
    <location>
        <begin position="1"/>
        <end position="315"/>
    </location>
</feature>
<evidence type="ECO:0000256" key="8">
    <source>
        <dbReference type="ARBA" id="ARBA00022525"/>
    </source>
</evidence>
<dbReference type="PANTHER" id="PTHR16631:SF17">
    <property type="entry name" value="GLUCAN ENDO-1,3-BETA-GLUCOSIDASE BTGC"/>
    <property type="match status" value="1"/>
</dbReference>